<evidence type="ECO:0000313" key="2">
    <source>
        <dbReference type="Proteomes" id="UP000003226"/>
    </source>
</evidence>
<protein>
    <submittedName>
        <fullName evidence="1">Uncharacterized protein</fullName>
    </submittedName>
</protein>
<reference evidence="1 2" key="1">
    <citation type="journal article" date="2012" name="J. Bacteriol.">
        <title>Genome sequences for six rhodanobacter strains, isolated from soils and the terrestrial subsurface, with variable denitrification capabilities.</title>
        <authorList>
            <person name="Kostka J.E."/>
            <person name="Green S.J."/>
            <person name="Rishishwar L."/>
            <person name="Prakash O."/>
            <person name="Katz L.S."/>
            <person name="Marino-Ramirez L."/>
            <person name="Jordan I.K."/>
            <person name="Munk C."/>
            <person name="Ivanova N."/>
            <person name="Mikhailova N."/>
            <person name="Watson D.B."/>
            <person name="Brown S.D."/>
            <person name="Palumbo A.V."/>
            <person name="Brooks S.C."/>
        </authorList>
    </citation>
    <scope>NUCLEOTIDE SEQUENCE [LARGE SCALE GENOMIC DNA]</scope>
    <source>
        <strain evidence="1 2">B39</strain>
    </source>
</reference>
<dbReference type="STRING" id="1163407.UU7_13713"/>
<keyword evidence="2" id="KW-1185">Reference proteome</keyword>
<dbReference type="AlphaFoldDB" id="I4VVN0"/>
<evidence type="ECO:0000313" key="1">
    <source>
        <dbReference type="EMBL" id="EIL91271.1"/>
    </source>
</evidence>
<comment type="caution">
    <text evidence="1">The sequence shown here is derived from an EMBL/GenBank/DDBJ whole genome shotgun (WGS) entry which is preliminary data.</text>
</comment>
<dbReference type="RefSeq" id="WP_007809248.1">
    <property type="nucleotide sequence ID" value="NZ_AJXT01000044.1"/>
</dbReference>
<dbReference type="Proteomes" id="UP000003226">
    <property type="component" value="Unassembled WGS sequence"/>
</dbReference>
<organism evidence="1 2">
    <name type="scientific">Rhodanobacter spathiphylli B39</name>
    <dbReference type="NCBI Taxonomy" id="1163407"/>
    <lineage>
        <taxon>Bacteria</taxon>
        <taxon>Pseudomonadati</taxon>
        <taxon>Pseudomonadota</taxon>
        <taxon>Gammaproteobacteria</taxon>
        <taxon>Lysobacterales</taxon>
        <taxon>Rhodanobacteraceae</taxon>
        <taxon>Rhodanobacter</taxon>
    </lineage>
</organism>
<proteinExistence type="predicted"/>
<gene>
    <name evidence="1" type="ORF">UU7_13713</name>
</gene>
<sequence length="391" mass="42341">MSEFLIRSFDDPRSFTPKNFPQGVLPRTSVESYVPWALTADRRVVYARTGEHTSWRGGSAGLRPYDSLVSQDRRRLAESALGLMALDHPQFTAEGVGQVNLAIQKYLDHQLVTNRAALTRELFAIGQYFYTGGGSGFGRIDTVAKAALGPDGVRKGIFNALARGRLDQKISIHDAVGRKVLPALGSEQLAAYNHWGPILRQDWFDDAAKRGRKPAAQRAGATSVGGIVRPEQAGAVGTTAIARGRGVDMFQRDTARTRQPQADAYYDDVDARNLLFGAGISGTTGSLLQSAFAFAGVFRGEPLKQYVLAIVGYLVGGGMHSYHESMAVASKAGLPYNPGAYASSLPQAFLGSMQYAAWRTDYYDIVELGATHWRNNAGALPSHLSRQLTPS</sequence>
<dbReference type="EMBL" id="AJXT01000044">
    <property type="protein sequence ID" value="EIL91271.1"/>
    <property type="molecule type" value="Genomic_DNA"/>
</dbReference>
<accession>I4VVN0</accession>
<name>I4VVN0_9GAMM</name>
<dbReference type="PATRIC" id="fig|1163407.3.peg.2762"/>
<dbReference type="OrthoDB" id="5651231at2"/>
<dbReference type="eggNOG" id="ENOG50347FY">
    <property type="taxonomic scope" value="Bacteria"/>
</dbReference>